<organism evidence="2 3">
    <name type="scientific">Trema orientale</name>
    <name type="common">Charcoal tree</name>
    <name type="synonym">Celtis orientalis</name>
    <dbReference type="NCBI Taxonomy" id="63057"/>
    <lineage>
        <taxon>Eukaryota</taxon>
        <taxon>Viridiplantae</taxon>
        <taxon>Streptophyta</taxon>
        <taxon>Embryophyta</taxon>
        <taxon>Tracheophyta</taxon>
        <taxon>Spermatophyta</taxon>
        <taxon>Magnoliopsida</taxon>
        <taxon>eudicotyledons</taxon>
        <taxon>Gunneridae</taxon>
        <taxon>Pentapetalae</taxon>
        <taxon>rosids</taxon>
        <taxon>fabids</taxon>
        <taxon>Rosales</taxon>
        <taxon>Cannabaceae</taxon>
        <taxon>Trema</taxon>
    </lineage>
</organism>
<dbReference type="Proteomes" id="UP000237000">
    <property type="component" value="Unassembled WGS sequence"/>
</dbReference>
<feature type="region of interest" description="Disordered" evidence="1">
    <location>
        <begin position="1"/>
        <end position="35"/>
    </location>
</feature>
<feature type="compositionally biased region" description="Polar residues" evidence="1">
    <location>
        <begin position="17"/>
        <end position="27"/>
    </location>
</feature>
<name>A0A2P5FIL0_TREOI</name>
<reference evidence="3" key="1">
    <citation type="submission" date="2016-06" db="EMBL/GenBank/DDBJ databases">
        <title>Parallel loss of symbiosis genes in relatives of nitrogen-fixing non-legume Parasponia.</title>
        <authorList>
            <person name="Van Velzen R."/>
            <person name="Holmer R."/>
            <person name="Bu F."/>
            <person name="Rutten L."/>
            <person name="Van Zeijl A."/>
            <person name="Liu W."/>
            <person name="Santuari L."/>
            <person name="Cao Q."/>
            <person name="Sharma T."/>
            <person name="Shen D."/>
            <person name="Roswanjaya Y."/>
            <person name="Wardhani T."/>
            <person name="Kalhor M.S."/>
            <person name="Jansen J."/>
            <person name="Van den Hoogen J."/>
            <person name="Gungor B."/>
            <person name="Hartog M."/>
            <person name="Hontelez J."/>
            <person name="Verver J."/>
            <person name="Yang W.-C."/>
            <person name="Schijlen E."/>
            <person name="Repin R."/>
            <person name="Schilthuizen M."/>
            <person name="Schranz E."/>
            <person name="Heidstra R."/>
            <person name="Miyata K."/>
            <person name="Fedorova E."/>
            <person name="Kohlen W."/>
            <person name="Bisseling T."/>
            <person name="Smit S."/>
            <person name="Geurts R."/>
        </authorList>
    </citation>
    <scope>NUCLEOTIDE SEQUENCE [LARGE SCALE GENOMIC DNA]</scope>
    <source>
        <strain evidence="3">cv. RG33-2</strain>
    </source>
</reference>
<proteinExistence type="predicted"/>
<evidence type="ECO:0000313" key="2">
    <source>
        <dbReference type="EMBL" id="PON97606.1"/>
    </source>
</evidence>
<dbReference type="EMBL" id="JXTC01000030">
    <property type="protein sequence ID" value="PON97606.1"/>
    <property type="molecule type" value="Genomic_DNA"/>
</dbReference>
<evidence type="ECO:0000256" key="1">
    <source>
        <dbReference type="SAM" id="MobiDB-lite"/>
    </source>
</evidence>
<dbReference type="AlphaFoldDB" id="A0A2P5FIL0"/>
<dbReference type="InParanoid" id="A0A2P5FIL0"/>
<dbReference type="OrthoDB" id="1732124at2759"/>
<comment type="caution">
    <text evidence="2">The sequence shown here is derived from an EMBL/GenBank/DDBJ whole genome shotgun (WGS) entry which is preliminary data.</text>
</comment>
<accession>A0A2P5FIL0</accession>
<evidence type="ECO:0000313" key="3">
    <source>
        <dbReference type="Proteomes" id="UP000237000"/>
    </source>
</evidence>
<protein>
    <submittedName>
        <fullName evidence="2">Uncharacterized protein</fullName>
    </submittedName>
</protein>
<sequence length="155" mass="17476">MAGGASQRGGRMWGISRTISTRSTPNLPSLGPTHDKGTLNIARAVTTGKLSVSFDSNCQQEMFDINLRDGLARKEIGGEQDPTKAKSLRHEEVKEQIDWEYLCDLWSSQTFLDRMLELRSQNFPEDMSDKDILERVLGHHSVRLKGWARSLTTNN</sequence>
<gene>
    <name evidence="2" type="ORF">TorRG33x02_065160</name>
</gene>
<keyword evidence="3" id="KW-1185">Reference proteome</keyword>